<dbReference type="RefSeq" id="WP_349137051.1">
    <property type="nucleotide sequence ID" value="NZ_JBBMFF010000280.1"/>
</dbReference>
<organism evidence="2 3">
    <name type="scientific">Faecousia intestinalis</name>
    <dbReference type="NCBI Taxonomy" id="3133167"/>
    <lineage>
        <taxon>Bacteria</taxon>
        <taxon>Bacillati</taxon>
        <taxon>Bacillota</taxon>
        <taxon>Clostridia</taxon>
        <taxon>Eubacteriales</taxon>
        <taxon>Oscillospiraceae</taxon>
        <taxon>Faecousia</taxon>
    </lineage>
</organism>
<proteinExistence type="predicted"/>
<keyword evidence="1" id="KW-0472">Membrane</keyword>
<dbReference type="EMBL" id="JBBMFF010000280">
    <property type="protein sequence ID" value="MEQ2512425.1"/>
    <property type="molecule type" value="Genomic_DNA"/>
</dbReference>
<name>A0ABV1GAF7_9FIRM</name>
<keyword evidence="1" id="KW-0812">Transmembrane</keyword>
<comment type="caution">
    <text evidence="2">The sequence shown here is derived from an EMBL/GenBank/DDBJ whole genome shotgun (WGS) entry which is preliminary data.</text>
</comment>
<keyword evidence="1" id="KW-1133">Transmembrane helix</keyword>
<keyword evidence="3" id="KW-1185">Reference proteome</keyword>
<feature type="transmembrane region" description="Helical" evidence="1">
    <location>
        <begin position="12"/>
        <end position="36"/>
    </location>
</feature>
<gene>
    <name evidence="2" type="ORF">WMO66_14435</name>
</gene>
<feature type="transmembrane region" description="Helical" evidence="1">
    <location>
        <begin position="42"/>
        <end position="62"/>
    </location>
</feature>
<dbReference type="Proteomes" id="UP001491552">
    <property type="component" value="Unassembled WGS sequence"/>
</dbReference>
<protein>
    <submittedName>
        <fullName evidence="2">Uncharacterized protein</fullName>
    </submittedName>
</protein>
<accession>A0ABV1GAF7</accession>
<evidence type="ECO:0000256" key="1">
    <source>
        <dbReference type="SAM" id="Phobius"/>
    </source>
</evidence>
<sequence>MKHNTDSTLFRCTISGPSALIICPILCIGMLIAIVICSYYLAVIPLLLLCIPLYPLIGLGLWSTWKESAVLIITDKVVCLMRHGKTITSFPLTELRSAGLYTLQWYDRPFQKLYFSTLPYDSDEERQAAEGGINSKLATEIHQTENRPGTHCITVDRSSYRIVMLQKNVSMFSKTNDVVFRITKAKS</sequence>
<evidence type="ECO:0000313" key="2">
    <source>
        <dbReference type="EMBL" id="MEQ2512425.1"/>
    </source>
</evidence>
<evidence type="ECO:0000313" key="3">
    <source>
        <dbReference type="Proteomes" id="UP001491552"/>
    </source>
</evidence>
<reference evidence="2 3" key="1">
    <citation type="submission" date="2024-03" db="EMBL/GenBank/DDBJ databases">
        <title>Human intestinal bacterial collection.</title>
        <authorList>
            <person name="Pauvert C."/>
            <person name="Hitch T.C.A."/>
            <person name="Clavel T."/>
        </authorList>
    </citation>
    <scope>NUCLEOTIDE SEQUENCE [LARGE SCALE GENOMIC DNA]</scope>
    <source>
        <strain evidence="2 3">CLA-AA-H192</strain>
    </source>
</reference>